<dbReference type="InterPro" id="IPR035906">
    <property type="entry name" value="MetI-like_sf"/>
</dbReference>
<comment type="similarity">
    <text evidence="7">Belongs to the binding-protein-dependent transport system permease family.</text>
</comment>
<feature type="transmembrane region" description="Helical" evidence="7">
    <location>
        <begin position="262"/>
        <end position="279"/>
    </location>
</feature>
<dbReference type="EMBL" id="CAKMMW010000001">
    <property type="protein sequence ID" value="CAH1191619.1"/>
    <property type="molecule type" value="Genomic_DNA"/>
</dbReference>
<dbReference type="CDD" id="cd06261">
    <property type="entry name" value="TM_PBP2"/>
    <property type="match status" value="1"/>
</dbReference>
<dbReference type="PROSITE" id="PS50928">
    <property type="entry name" value="ABC_TM1"/>
    <property type="match status" value="1"/>
</dbReference>
<organism evidence="9 10">
    <name type="scientific">Paenibacillus allorhizoplanae</name>
    <dbReference type="NCBI Taxonomy" id="2905648"/>
    <lineage>
        <taxon>Bacteria</taxon>
        <taxon>Bacillati</taxon>
        <taxon>Bacillota</taxon>
        <taxon>Bacilli</taxon>
        <taxon>Bacillales</taxon>
        <taxon>Paenibacillaceae</taxon>
        <taxon>Paenibacillus</taxon>
    </lineage>
</organism>
<sequence>MKNNYVQDKIVTYTAYVFLSLLALVCVIPFFIMFSGSITDEKYLQLNGYSILPHVFSLKAYAYIFFGHSSIGKAYWVTIFVTVVGTAFSMVITGLLAYSLSRKELKFRNSLSFIVFFTILFNGGLVPWYIVTTKYLHLGDTVWGLILPYTVNAWNMFLLRNFFSTIDDAMLESARIDGANEVNILFRIVFPLALPGVMTVGLFYALQYWNDWWLPLLLINDQKLYPVQYLLRMVLSSMQYISSGGVGSTYAASAVPAESIKMAITIVTIGPIIFVYPFVQKYFIKGLTVGGVKG</sequence>
<name>A0ABM9BQX2_9BACL</name>
<dbReference type="Pfam" id="PF00528">
    <property type="entry name" value="BPD_transp_1"/>
    <property type="match status" value="1"/>
</dbReference>
<feature type="transmembrane region" description="Helical" evidence="7">
    <location>
        <begin position="142"/>
        <end position="163"/>
    </location>
</feature>
<comment type="caution">
    <text evidence="9">The sequence shown here is derived from an EMBL/GenBank/DDBJ whole genome shotgun (WGS) entry which is preliminary data.</text>
</comment>
<keyword evidence="5 7" id="KW-1133">Transmembrane helix</keyword>
<evidence type="ECO:0000256" key="3">
    <source>
        <dbReference type="ARBA" id="ARBA00022475"/>
    </source>
</evidence>
<dbReference type="InterPro" id="IPR000515">
    <property type="entry name" value="MetI-like"/>
</dbReference>
<feature type="transmembrane region" description="Helical" evidence="7">
    <location>
        <begin position="74"/>
        <end position="98"/>
    </location>
</feature>
<keyword evidence="6 7" id="KW-0472">Membrane</keyword>
<evidence type="ECO:0000259" key="8">
    <source>
        <dbReference type="PROSITE" id="PS50928"/>
    </source>
</evidence>
<evidence type="ECO:0000256" key="4">
    <source>
        <dbReference type="ARBA" id="ARBA00022692"/>
    </source>
</evidence>
<evidence type="ECO:0000313" key="9">
    <source>
        <dbReference type="EMBL" id="CAH1191619.1"/>
    </source>
</evidence>
<protein>
    <submittedName>
        <fullName evidence="9">L-arabinose transport system permease protein AraQ</fullName>
    </submittedName>
</protein>
<keyword evidence="3" id="KW-1003">Cell membrane</keyword>
<keyword evidence="2 7" id="KW-0813">Transport</keyword>
<comment type="subcellular location">
    <subcellularLocation>
        <location evidence="1 7">Cell membrane</location>
        <topology evidence="1 7">Multi-pass membrane protein</topology>
    </subcellularLocation>
</comment>
<evidence type="ECO:0000256" key="2">
    <source>
        <dbReference type="ARBA" id="ARBA00022448"/>
    </source>
</evidence>
<feature type="transmembrane region" description="Helical" evidence="7">
    <location>
        <begin position="110"/>
        <end position="130"/>
    </location>
</feature>
<gene>
    <name evidence="9" type="primary">araQ_2</name>
    <name evidence="9" type="ORF">PAECIP111891_00042</name>
</gene>
<keyword evidence="4 7" id="KW-0812">Transmembrane</keyword>
<dbReference type="PANTHER" id="PTHR43744:SF9">
    <property type="entry name" value="POLYGALACTURONAN_RHAMNOGALACTURONAN TRANSPORT SYSTEM PERMEASE PROTEIN YTCP"/>
    <property type="match status" value="1"/>
</dbReference>
<dbReference type="RefSeq" id="WP_236283904.1">
    <property type="nucleotide sequence ID" value="NZ_CAKMMW010000001.1"/>
</dbReference>
<evidence type="ECO:0000256" key="5">
    <source>
        <dbReference type="ARBA" id="ARBA00022989"/>
    </source>
</evidence>
<dbReference type="Gene3D" id="1.10.3720.10">
    <property type="entry name" value="MetI-like"/>
    <property type="match status" value="1"/>
</dbReference>
<keyword evidence="10" id="KW-1185">Reference proteome</keyword>
<evidence type="ECO:0000313" key="10">
    <source>
        <dbReference type="Proteomes" id="UP000838821"/>
    </source>
</evidence>
<evidence type="ECO:0000256" key="1">
    <source>
        <dbReference type="ARBA" id="ARBA00004651"/>
    </source>
</evidence>
<accession>A0ABM9BQX2</accession>
<proteinExistence type="inferred from homology"/>
<evidence type="ECO:0000256" key="6">
    <source>
        <dbReference type="ARBA" id="ARBA00023136"/>
    </source>
</evidence>
<reference evidence="9" key="1">
    <citation type="submission" date="2022-01" db="EMBL/GenBank/DDBJ databases">
        <authorList>
            <person name="Criscuolo A."/>
        </authorList>
    </citation>
    <scope>NUCLEOTIDE SEQUENCE</scope>
    <source>
        <strain evidence="9">CIP111891</strain>
    </source>
</reference>
<feature type="transmembrane region" description="Helical" evidence="7">
    <location>
        <begin position="184"/>
        <end position="209"/>
    </location>
</feature>
<feature type="domain" description="ABC transmembrane type-1" evidence="8">
    <location>
        <begin position="75"/>
        <end position="268"/>
    </location>
</feature>
<dbReference type="Proteomes" id="UP000838821">
    <property type="component" value="Unassembled WGS sequence"/>
</dbReference>
<dbReference type="PANTHER" id="PTHR43744">
    <property type="entry name" value="ABC TRANSPORTER PERMEASE PROTEIN MG189-RELATED-RELATED"/>
    <property type="match status" value="1"/>
</dbReference>
<dbReference type="SUPFAM" id="SSF161098">
    <property type="entry name" value="MetI-like"/>
    <property type="match status" value="1"/>
</dbReference>
<evidence type="ECO:0000256" key="7">
    <source>
        <dbReference type="RuleBase" id="RU363032"/>
    </source>
</evidence>
<feature type="transmembrane region" description="Helical" evidence="7">
    <location>
        <begin position="13"/>
        <end position="34"/>
    </location>
</feature>